<evidence type="ECO:0000256" key="1">
    <source>
        <dbReference type="ARBA" id="ARBA00022499"/>
    </source>
</evidence>
<dbReference type="Gene3D" id="1.10.150.50">
    <property type="entry name" value="Transcription Factor, Ets-1"/>
    <property type="match status" value="1"/>
</dbReference>
<gene>
    <name evidence="5" type="ORF">N341_07253</name>
</gene>
<organism evidence="5 6">
    <name type="scientific">Tyto alba</name>
    <name type="common">Barn owl</name>
    <dbReference type="NCBI Taxonomy" id="56313"/>
    <lineage>
        <taxon>Eukaryota</taxon>
        <taxon>Metazoa</taxon>
        <taxon>Chordata</taxon>
        <taxon>Craniata</taxon>
        <taxon>Vertebrata</taxon>
        <taxon>Euteleostomi</taxon>
        <taxon>Archelosauria</taxon>
        <taxon>Archosauria</taxon>
        <taxon>Dinosauria</taxon>
        <taxon>Saurischia</taxon>
        <taxon>Theropoda</taxon>
        <taxon>Coelurosauria</taxon>
        <taxon>Aves</taxon>
        <taxon>Neognathae</taxon>
        <taxon>Neoaves</taxon>
        <taxon>Telluraves</taxon>
        <taxon>Strigiformes</taxon>
        <taxon>Tytonidae</taxon>
        <taxon>Tyto</taxon>
    </lineage>
</organism>
<feature type="non-terminal residue" evidence="5">
    <location>
        <position position="1"/>
    </location>
</feature>
<evidence type="ECO:0000259" key="4">
    <source>
        <dbReference type="Pfam" id="PF17740"/>
    </source>
</evidence>
<keyword evidence="2" id="KW-0597">Phosphoprotein</keyword>
<feature type="domain" description="DUF5577" evidence="4">
    <location>
        <begin position="88"/>
        <end position="278"/>
    </location>
</feature>
<dbReference type="InterPro" id="IPR041477">
    <property type="entry name" value="DUF5577"/>
</dbReference>
<dbReference type="InterPro" id="IPR013761">
    <property type="entry name" value="SAM/pointed_sf"/>
</dbReference>
<dbReference type="FunFam" id="1.10.150.50:FF:000041">
    <property type="entry name" value="Chromosome 19 C19orf47 homolog"/>
    <property type="match status" value="1"/>
</dbReference>
<evidence type="ECO:0000256" key="2">
    <source>
        <dbReference type="ARBA" id="ARBA00022553"/>
    </source>
</evidence>
<dbReference type="Pfam" id="PF17740">
    <property type="entry name" value="DUF5577"/>
    <property type="match status" value="2"/>
</dbReference>
<keyword evidence="3" id="KW-0832">Ubl conjugation</keyword>
<dbReference type="AlphaFoldDB" id="A0A093GUX2"/>
<dbReference type="Pfam" id="PF18017">
    <property type="entry name" value="SAM_4"/>
    <property type="match status" value="1"/>
</dbReference>
<accession>A0A093GUX2</accession>
<feature type="non-terminal residue" evidence="5">
    <location>
        <position position="352"/>
    </location>
</feature>
<keyword evidence="6" id="KW-1185">Reference proteome</keyword>
<dbReference type="InterPro" id="IPR040772">
    <property type="entry name" value="C19orf47_SAM"/>
</dbReference>
<reference evidence="5 6" key="1">
    <citation type="submission" date="2014-04" db="EMBL/GenBank/DDBJ databases">
        <title>Genome evolution of avian class.</title>
        <authorList>
            <person name="Zhang G."/>
            <person name="Li C."/>
        </authorList>
    </citation>
    <scope>NUCLEOTIDE SEQUENCE [LARGE SCALE GENOMIC DNA]</scope>
    <source>
        <strain evidence="5">BGI_N341</strain>
    </source>
</reference>
<dbReference type="CDD" id="cd09531">
    <property type="entry name" value="SAM_CS047"/>
    <property type="match status" value="1"/>
</dbReference>
<protein>
    <submittedName>
        <fullName evidence="5">Uncharacterized protein C19orf47</fullName>
    </submittedName>
</protein>
<dbReference type="EMBL" id="KK376613">
    <property type="protein sequence ID" value="KFV46273.1"/>
    <property type="molecule type" value="Genomic_DNA"/>
</dbReference>
<sequence length="352" mass="37716">ATSEWIQFFKEAGIPPGPAVNYAVMFVDNRIQKNMLMDLNKEIMNELGITVVGDIIAILKHAKIVYRQEMCKAATELLCPSSPNVQAELRRNANSAASRMIANSLSRDSPPATPLRQQPHASKISVTVSNKLATAKAGLCDAADENPAIPVKRRRVTAEMEGKYIINMPKGTTPRTKKILEQQAAKGLQRTSVFDRLGAEAKADTTTGGKPTGVFSRLGDALGTDGDKATESDDDCSVLQYAGVLKKLAKPPRKESTELGGTIKAKAKPPSIRMAAKPQPAASKIGLISIATVPVEAQDGDVTSTKDKNEPEFRVTIKRTWGCGKVSSTSETPGAQMDSAGTISVFKRLGKK</sequence>
<dbReference type="PANTHER" id="PTHR21359">
    <property type="entry name" value="DUF5577 DOMAIN-CONTAINING PROTEIN"/>
    <property type="match status" value="1"/>
</dbReference>
<dbReference type="GO" id="GO:0005634">
    <property type="term" value="C:nucleus"/>
    <property type="evidence" value="ECO:0007669"/>
    <property type="project" value="TreeGrafter"/>
</dbReference>
<evidence type="ECO:0000313" key="6">
    <source>
        <dbReference type="Proteomes" id="UP000054190"/>
    </source>
</evidence>
<dbReference type="SUPFAM" id="SSF47769">
    <property type="entry name" value="SAM/Pointed domain"/>
    <property type="match status" value="1"/>
</dbReference>
<proteinExistence type="predicted"/>
<evidence type="ECO:0000313" key="5">
    <source>
        <dbReference type="EMBL" id="KFV46273.1"/>
    </source>
</evidence>
<keyword evidence="1" id="KW-1017">Isopeptide bond</keyword>
<dbReference type="Proteomes" id="UP000054190">
    <property type="component" value="Unassembled WGS sequence"/>
</dbReference>
<name>A0A093GUX2_TYTAL</name>
<feature type="domain" description="DUF5577" evidence="4">
    <location>
        <begin position="280"/>
        <end position="350"/>
    </location>
</feature>
<dbReference type="PANTHER" id="PTHR21359:SF1">
    <property type="entry name" value="DUF5577 DOMAIN-CONTAINING PROTEIN"/>
    <property type="match status" value="1"/>
</dbReference>
<dbReference type="InterPro" id="IPR039161">
    <property type="entry name" value="C19orf47-like"/>
</dbReference>
<evidence type="ECO:0000256" key="3">
    <source>
        <dbReference type="ARBA" id="ARBA00022843"/>
    </source>
</evidence>